<accession>A0A6A5WHI9</accession>
<name>A0A6A5WHI9_9PLEO</name>
<dbReference type="AlphaFoldDB" id="A0A6A5WHI9"/>
<keyword evidence="2" id="KW-1185">Reference proteome</keyword>
<dbReference type="OrthoDB" id="5422698at2759"/>
<gene>
    <name evidence="1" type="ORF">P154DRAFT_196185</name>
</gene>
<dbReference type="EMBL" id="ML977588">
    <property type="protein sequence ID" value="KAF2000518.1"/>
    <property type="molecule type" value="Genomic_DNA"/>
</dbReference>
<proteinExistence type="predicted"/>
<sequence length="209" mass="23656">MKISTLAISLNCCSTRIKVPGHNNAYYTQVPPDQQLFEIYELDVYPTPPIIHSELLIFMDGFIRNKIPEEDLANATLKFSGLCPHYYQEEGIFSKMRSLSIEPGEYGTGRPVLGWLRNMLSFHYGMYYCVPGRGCAEGTWDCSLEATLRLPNRTVLFSVASNFTMQYPPPDEWEGKHGVLAERLALEKNTSDVSEGFGESRHPPSSLFF</sequence>
<protein>
    <submittedName>
        <fullName evidence="1">Uncharacterized protein</fullName>
    </submittedName>
</protein>
<organism evidence="1 2">
    <name type="scientific">Amniculicola lignicola CBS 123094</name>
    <dbReference type="NCBI Taxonomy" id="1392246"/>
    <lineage>
        <taxon>Eukaryota</taxon>
        <taxon>Fungi</taxon>
        <taxon>Dikarya</taxon>
        <taxon>Ascomycota</taxon>
        <taxon>Pezizomycotina</taxon>
        <taxon>Dothideomycetes</taxon>
        <taxon>Pleosporomycetidae</taxon>
        <taxon>Pleosporales</taxon>
        <taxon>Amniculicolaceae</taxon>
        <taxon>Amniculicola</taxon>
    </lineage>
</organism>
<reference evidence="1" key="1">
    <citation type="journal article" date="2020" name="Stud. Mycol.">
        <title>101 Dothideomycetes genomes: a test case for predicting lifestyles and emergence of pathogens.</title>
        <authorList>
            <person name="Haridas S."/>
            <person name="Albert R."/>
            <person name="Binder M."/>
            <person name="Bloem J."/>
            <person name="Labutti K."/>
            <person name="Salamov A."/>
            <person name="Andreopoulos B."/>
            <person name="Baker S."/>
            <person name="Barry K."/>
            <person name="Bills G."/>
            <person name="Bluhm B."/>
            <person name="Cannon C."/>
            <person name="Castanera R."/>
            <person name="Culley D."/>
            <person name="Daum C."/>
            <person name="Ezra D."/>
            <person name="Gonzalez J."/>
            <person name="Henrissat B."/>
            <person name="Kuo A."/>
            <person name="Liang C."/>
            <person name="Lipzen A."/>
            <person name="Lutzoni F."/>
            <person name="Magnuson J."/>
            <person name="Mondo S."/>
            <person name="Nolan M."/>
            <person name="Ohm R."/>
            <person name="Pangilinan J."/>
            <person name="Park H.-J."/>
            <person name="Ramirez L."/>
            <person name="Alfaro M."/>
            <person name="Sun H."/>
            <person name="Tritt A."/>
            <person name="Yoshinaga Y."/>
            <person name="Zwiers L.-H."/>
            <person name="Turgeon B."/>
            <person name="Goodwin S."/>
            <person name="Spatafora J."/>
            <person name="Crous P."/>
            <person name="Grigoriev I."/>
        </authorList>
    </citation>
    <scope>NUCLEOTIDE SEQUENCE</scope>
    <source>
        <strain evidence="1">CBS 123094</strain>
    </source>
</reference>
<dbReference type="Proteomes" id="UP000799779">
    <property type="component" value="Unassembled WGS sequence"/>
</dbReference>
<evidence type="ECO:0000313" key="1">
    <source>
        <dbReference type="EMBL" id="KAF2000518.1"/>
    </source>
</evidence>
<evidence type="ECO:0000313" key="2">
    <source>
        <dbReference type="Proteomes" id="UP000799779"/>
    </source>
</evidence>